<comment type="caution">
    <text evidence="2">The sequence shown here is derived from an EMBL/GenBank/DDBJ whole genome shotgun (WGS) entry which is preliminary data.</text>
</comment>
<evidence type="ECO:0000313" key="2">
    <source>
        <dbReference type="EMBL" id="MTD94464.1"/>
    </source>
</evidence>
<evidence type="ECO:0000313" key="3">
    <source>
        <dbReference type="Proteomes" id="UP000440694"/>
    </source>
</evidence>
<dbReference type="InterPro" id="IPR028250">
    <property type="entry name" value="DsbDN"/>
</dbReference>
<gene>
    <name evidence="2" type="ORF">GIW81_08965</name>
</gene>
<name>A0A6I3KHH8_9HYPH</name>
<sequence>MDGNFRGLMLANGVSAIICSGNARLQGGAGALQRSVGFAGAIEELPMRRIAASLASFVWALVVVCASAHATGLESQWVDGHNSRARLISGGGIAGVELELPEGWKTYWRYPGEAGGVAPAFDWSQSTNLESAQVLYPAPKRFTDASGETIGYKGNVTFPVRLKPKDASKPIDLRVAFDYGVCKDICIPAQAELALMIPPDADASEELMNAMARVPAPPDARRETDPLVTGVATELTGDKPRIVLRAEVPAGGDHVDAFVDAPDGLYVPLPKKTADDGKGAVTFEVDLSKDVDIAALKGKKLSATVVSDKGQSEVPFTLQ</sequence>
<keyword evidence="3" id="KW-1185">Reference proteome</keyword>
<dbReference type="AlphaFoldDB" id="A0A6I3KHH8"/>
<dbReference type="Pfam" id="PF11412">
    <property type="entry name" value="DsbD_N"/>
    <property type="match status" value="1"/>
</dbReference>
<organism evidence="2 3">
    <name type="scientific">Hyphomicrobium album</name>
    <dbReference type="NCBI Taxonomy" id="2665159"/>
    <lineage>
        <taxon>Bacteria</taxon>
        <taxon>Pseudomonadati</taxon>
        <taxon>Pseudomonadota</taxon>
        <taxon>Alphaproteobacteria</taxon>
        <taxon>Hyphomicrobiales</taxon>
        <taxon>Hyphomicrobiaceae</taxon>
        <taxon>Hyphomicrobium</taxon>
    </lineage>
</organism>
<proteinExistence type="predicted"/>
<evidence type="ECO:0000259" key="1">
    <source>
        <dbReference type="Pfam" id="PF11412"/>
    </source>
</evidence>
<feature type="domain" description="Thiol:disulfide interchange protein DsbD N-terminal" evidence="1">
    <location>
        <begin position="92"/>
        <end position="195"/>
    </location>
</feature>
<protein>
    <recommendedName>
        <fullName evidence="1">Thiol:disulfide interchange protein DsbD N-terminal domain-containing protein</fullName>
    </recommendedName>
</protein>
<dbReference type="EMBL" id="WMBQ01000001">
    <property type="protein sequence ID" value="MTD94464.1"/>
    <property type="molecule type" value="Genomic_DNA"/>
</dbReference>
<reference evidence="2 3" key="1">
    <citation type="submission" date="2019-11" db="EMBL/GenBank/DDBJ databases">
        <title>Identification of a novel strain.</title>
        <authorList>
            <person name="Xu Q."/>
            <person name="Wang G."/>
        </authorList>
    </citation>
    <scope>NUCLEOTIDE SEQUENCE [LARGE SCALE GENOMIC DNA]</scope>
    <source>
        <strain evidence="3">xq</strain>
    </source>
</reference>
<dbReference type="Proteomes" id="UP000440694">
    <property type="component" value="Unassembled WGS sequence"/>
</dbReference>
<accession>A0A6I3KHH8</accession>